<evidence type="ECO:0000259" key="9">
    <source>
        <dbReference type="Pfam" id="PF01425"/>
    </source>
</evidence>
<organism evidence="10 11">
    <name type="scientific">Trueperella bialowiezensis</name>
    <dbReference type="NCBI Taxonomy" id="312285"/>
    <lineage>
        <taxon>Bacteria</taxon>
        <taxon>Bacillati</taxon>
        <taxon>Actinomycetota</taxon>
        <taxon>Actinomycetes</taxon>
        <taxon>Actinomycetales</taxon>
        <taxon>Actinomycetaceae</taxon>
        <taxon>Trueperella</taxon>
    </lineage>
</organism>
<proteinExistence type="inferred from homology"/>
<evidence type="ECO:0000256" key="2">
    <source>
        <dbReference type="ARBA" id="ARBA00022598"/>
    </source>
</evidence>
<evidence type="ECO:0000256" key="8">
    <source>
        <dbReference type="HAMAP-Rule" id="MF_00120"/>
    </source>
</evidence>
<dbReference type="GO" id="GO:0030956">
    <property type="term" value="C:glutamyl-tRNA(Gln) amidotransferase complex"/>
    <property type="evidence" value="ECO:0007669"/>
    <property type="project" value="InterPro"/>
</dbReference>
<dbReference type="Pfam" id="PF01425">
    <property type="entry name" value="Amidase"/>
    <property type="match status" value="1"/>
</dbReference>
<keyword evidence="11" id="KW-1185">Reference proteome</keyword>
<feature type="active site" description="Charge relay system" evidence="8">
    <location>
        <position position="157"/>
    </location>
</feature>
<dbReference type="SUPFAM" id="SSF75304">
    <property type="entry name" value="Amidase signature (AS) enzymes"/>
    <property type="match status" value="1"/>
</dbReference>
<gene>
    <name evidence="8 10" type="primary">gatA</name>
    <name evidence="10" type="ORF">NCTC13354_01615</name>
</gene>
<dbReference type="NCBIfam" id="TIGR00132">
    <property type="entry name" value="gatA"/>
    <property type="match status" value="1"/>
</dbReference>
<dbReference type="OrthoDB" id="9811471at2"/>
<keyword evidence="2 8" id="KW-0436">Ligase</keyword>
<dbReference type="PANTHER" id="PTHR11895:SF151">
    <property type="entry name" value="GLUTAMYL-TRNA(GLN) AMIDOTRANSFERASE SUBUNIT A"/>
    <property type="match status" value="1"/>
</dbReference>
<dbReference type="InterPro" id="IPR000120">
    <property type="entry name" value="Amidase"/>
</dbReference>
<keyword evidence="5 8" id="KW-0648">Protein biosynthesis</keyword>
<accession>A0A3S4X6R9</accession>
<feature type="active site" description="Charge relay system" evidence="8">
    <location>
        <position position="82"/>
    </location>
</feature>
<evidence type="ECO:0000256" key="1">
    <source>
        <dbReference type="ARBA" id="ARBA00008069"/>
    </source>
</evidence>
<dbReference type="Gene3D" id="3.90.1300.10">
    <property type="entry name" value="Amidase signature (AS) domain"/>
    <property type="match status" value="1"/>
</dbReference>
<evidence type="ECO:0000256" key="6">
    <source>
        <dbReference type="ARBA" id="ARBA00025295"/>
    </source>
</evidence>
<comment type="subunit">
    <text evidence="8">Heterotrimer of A, B and C subunits.</text>
</comment>
<sequence>MTAENMLTLSAVELAAKLRAGEITAVDLTQATLDRIHAENERLNAFLFIDDAGALAVAKQVDADRAAGKELPPFAGVPIALKDNICEHGTPVTCGSKMLDGWIAPYDATVVKNIKAARLPIVGHTNMDEFAMGSSTETSAFGPSVNPWGDGLTPGGSGGGSAAAVAGYLVPWALGSDTGGSIRQPGSFTGTVGAKPTYGNVSRYGVVAMASSLDQVGPVARTVADAAALQEIISSHDPLDSTSLPEPATGLLEAADDGAKAKDLAGLRLGVVKELAGEGFEPGVSAVFEATVASLKERGAKIVEISLPSFEYAIAAYYLIMPAEVSSNMARFDGVRYGNRVEPETGPVTAETMMKETRGKMFGPEVKRRIILGTYALSSGHYDQFYGSALRVRTLVQRDLAEAFAQVDAVITPTAPTTAFKFGSKSDDLMAMYMNDMTTTPANLAGIPAMSVPAGLSDGLPVGVQVFAPAHEDARMYKVAAMIEAGTDTSARECPITVGEEA</sequence>
<dbReference type="PROSITE" id="PS00571">
    <property type="entry name" value="AMIDASES"/>
    <property type="match status" value="1"/>
</dbReference>
<dbReference type="GO" id="GO:0050567">
    <property type="term" value="F:glutaminyl-tRNA synthase (glutamine-hydrolyzing) activity"/>
    <property type="evidence" value="ECO:0007669"/>
    <property type="project" value="UniProtKB-UniRule"/>
</dbReference>
<dbReference type="InterPro" id="IPR020556">
    <property type="entry name" value="Amidase_CS"/>
</dbReference>
<feature type="active site" description="Acyl-ester intermediate" evidence="8">
    <location>
        <position position="181"/>
    </location>
</feature>
<evidence type="ECO:0000256" key="7">
    <source>
        <dbReference type="ARBA" id="ARBA00047407"/>
    </source>
</evidence>
<dbReference type="PANTHER" id="PTHR11895">
    <property type="entry name" value="TRANSAMIDASE"/>
    <property type="match status" value="1"/>
</dbReference>
<dbReference type="InterPro" id="IPR023631">
    <property type="entry name" value="Amidase_dom"/>
</dbReference>
<evidence type="ECO:0000256" key="4">
    <source>
        <dbReference type="ARBA" id="ARBA00022840"/>
    </source>
</evidence>
<dbReference type="RefSeq" id="WP_126416948.1">
    <property type="nucleotide sequence ID" value="NZ_LR134476.1"/>
</dbReference>
<evidence type="ECO:0000313" key="11">
    <source>
        <dbReference type="Proteomes" id="UP000269542"/>
    </source>
</evidence>
<keyword evidence="3 8" id="KW-0547">Nucleotide-binding</keyword>
<dbReference type="InterPro" id="IPR004412">
    <property type="entry name" value="GatA"/>
</dbReference>
<comment type="catalytic activity">
    <reaction evidence="7 8">
        <text>L-glutamyl-tRNA(Gln) + L-glutamine + ATP + H2O = L-glutaminyl-tRNA(Gln) + L-glutamate + ADP + phosphate + H(+)</text>
        <dbReference type="Rhea" id="RHEA:17521"/>
        <dbReference type="Rhea" id="RHEA-COMP:9681"/>
        <dbReference type="Rhea" id="RHEA-COMP:9684"/>
        <dbReference type="ChEBI" id="CHEBI:15377"/>
        <dbReference type="ChEBI" id="CHEBI:15378"/>
        <dbReference type="ChEBI" id="CHEBI:29985"/>
        <dbReference type="ChEBI" id="CHEBI:30616"/>
        <dbReference type="ChEBI" id="CHEBI:43474"/>
        <dbReference type="ChEBI" id="CHEBI:58359"/>
        <dbReference type="ChEBI" id="CHEBI:78520"/>
        <dbReference type="ChEBI" id="CHEBI:78521"/>
        <dbReference type="ChEBI" id="CHEBI:456216"/>
        <dbReference type="EC" id="6.3.5.7"/>
    </reaction>
</comment>
<dbReference type="InterPro" id="IPR036928">
    <property type="entry name" value="AS_sf"/>
</dbReference>
<keyword evidence="10" id="KW-0808">Transferase</keyword>
<evidence type="ECO:0000313" key="10">
    <source>
        <dbReference type="EMBL" id="VEI13892.1"/>
    </source>
</evidence>
<name>A0A3S4X6R9_9ACTO</name>
<comment type="function">
    <text evidence="6 8">Allows the formation of correctly charged Gln-tRNA(Gln) through the transamidation of misacylated Glu-tRNA(Gln) in organisms which lack glutaminyl-tRNA synthetase. The reaction takes place in the presence of glutamine and ATP through an activated gamma-phospho-Glu-tRNA(Gln).</text>
</comment>
<dbReference type="Proteomes" id="UP000269542">
    <property type="component" value="Chromosome"/>
</dbReference>
<dbReference type="GO" id="GO:0006412">
    <property type="term" value="P:translation"/>
    <property type="evidence" value="ECO:0007669"/>
    <property type="project" value="UniProtKB-UniRule"/>
</dbReference>
<dbReference type="HAMAP" id="MF_00120">
    <property type="entry name" value="GatA"/>
    <property type="match status" value="1"/>
</dbReference>
<dbReference type="GO" id="GO:0005524">
    <property type="term" value="F:ATP binding"/>
    <property type="evidence" value="ECO:0007669"/>
    <property type="project" value="UniProtKB-KW"/>
</dbReference>
<keyword evidence="4 8" id="KW-0067">ATP-binding</keyword>
<comment type="similarity">
    <text evidence="1 8">Belongs to the amidase family. GatA subfamily.</text>
</comment>
<dbReference type="GO" id="GO:0016740">
    <property type="term" value="F:transferase activity"/>
    <property type="evidence" value="ECO:0007669"/>
    <property type="project" value="UniProtKB-KW"/>
</dbReference>
<dbReference type="EMBL" id="LR134476">
    <property type="protein sequence ID" value="VEI13892.1"/>
    <property type="molecule type" value="Genomic_DNA"/>
</dbReference>
<evidence type="ECO:0000256" key="5">
    <source>
        <dbReference type="ARBA" id="ARBA00022917"/>
    </source>
</evidence>
<dbReference type="EC" id="6.3.5.7" evidence="8"/>
<dbReference type="KEGG" id="tbw:NCTC13354_01615"/>
<feature type="domain" description="Amidase" evidence="9">
    <location>
        <begin position="27"/>
        <end position="475"/>
    </location>
</feature>
<evidence type="ECO:0000256" key="3">
    <source>
        <dbReference type="ARBA" id="ARBA00022741"/>
    </source>
</evidence>
<protein>
    <recommendedName>
        <fullName evidence="8">Glutamyl-tRNA(Gln) amidotransferase subunit A</fullName>
        <shortName evidence="8">Glu-ADT subunit A</shortName>
        <ecNumber evidence="8">6.3.5.7</ecNumber>
    </recommendedName>
</protein>
<dbReference type="AlphaFoldDB" id="A0A3S4X6R9"/>
<reference evidence="10 11" key="1">
    <citation type="submission" date="2018-12" db="EMBL/GenBank/DDBJ databases">
        <authorList>
            <consortium name="Pathogen Informatics"/>
        </authorList>
    </citation>
    <scope>NUCLEOTIDE SEQUENCE [LARGE SCALE GENOMIC DNA]</scope>
    <source>
        <strain evidence="10 11">NCTC13354</strain>
    </source>
</reference>